<feature type="region of interest" description="Disordered" evidence="1">
    <location>
        <begin position="99"/>
        <end position="128"/>
    </location>
</feature>
<proteinExistence type="predicted"/>
<name>A0A0G4FA51_9ALVE</name>
<feature type="region of interest" description="Disordered" evidence="1">
    <location>
        <begin position="610"/>
        <end position="1101"/>
    </location>
</feature>
<sequence>MDYTELSHLSPVFQHSHFDATPSQQFSNHNKSKLPRPQRFFLSVLFYWNHVGHEDRAHRRADTSQYHSLFHLPLPQFLAVSNDDDFLITITEGTKANKDYLRGGTPTQRKDDRCTYTFGESPTTGRRGKVRQAVAHGMAALALLHTDIHRRLTRDDGPGAPVCWQDAPGRSKEAFDEGTGLSDGGGEDGAGASKGEEKEASCENEASELMELVRTLATAYLSVGQEFEATGDVWSALSLFQRGHELGRPVLLKEREDELLRALEDSEGEMKRRVWMVEKDEDLLEGDCGGNSRSPLSSPSNNRRLSLPLSPVSKFAETSCGFFDRKAAALQELAPPAPVLSPGRPKTEGPGSDAQSGPAAGGGGAWSSSKHQQRGRTHLVPLPLSPGEGMRRRDGGSSPASTSAPVLLPLPVALPPYESPMHGGGGRASSDLPSAPKFLSQLPDLRNFANDASLWHRVWAEREREVDRMKRAEAEKLELERQREIERERRAKEEAELEERRREEERRQAESEKEEREKLEMEREKERNRKSMEGTEEDQTAEKGGTEAKDTQGQHPDLDAAAELIQRRWREHKEDIRAEAEEIARQQIESLAFQMTEAALTGAISDWLSEQENEKESIGDGERAYASALADKEKPEEKSLSSSADMHLWGLGSSPSSDPRAFAEEDKGKQKDSLEHLDNGGGREGEHLEKPSNKPGNEKEEEKEADGPLADWFGLPPDDDAKGEQEDEEGKIHNEGKETHDVKGHAKENEKAEDEGSPQPANEAEGPPFSNQPGLDPNQTLNPPISPAPSQELQTPIETQTEEERGKTEQTEETEQRSEDNSSDNEERSSRPDSASAGTTEKGKNDEKPPQPSALLPPMPPNRDAHGLYPSPSSPTASPRSPYSSPREMKPIERDPFTPPLLPPSQGSPRCVHQCRKFGTPACATAASREPSPLSPPVTPRRALRTNTAGGQTDVGGGGATLTPVFSQRSFARGEGETTPRPRTPIHDHAPPSLPIPPPPNFLPPTFKPPSFGREKPAESTSFSAVNLQKEWRPIQFRFSGEDRERDSPSRPGVSYGNGNGNSPRSKSGHWLDQPTLTQKQRLKEAAALSQSTRRLSSLPEGVHEHFDRNAILAPLRKREEIIQVGASLSLLNPANPSNQHTNRMTSPRRVR</sequence>
<protein>
    <submittedName>
        <fullName evidence="2">Uncharacterized protein</fullName>
    </submittedName>
</protein>
<feature type="compositionally biased region" description="Polar residues" evidence="1">
    <location>
        <begin position="1131"/>
        <end position="1146"/>
    </location>
</feature>
<feature type="compositionally biased region" description="Basic and acidic residues" evidence="1">
    <location>
        <begin position="630"/>
        <end position="639"/>
    </location>
</feature>
<dbReference type="VEuPathDB" id="CryptoDB:Cvel_3015"/>
<feature type="region of interest" description="Disordered" evidence="1">
    <location>
        <begin position="334"/>
        <end position="438"/>
    </location>
</feature>
<feature type="region of interest" description="Disordered" evidence="1">
    <location>
        <begin position="284"/>
        <end position="305"/>
    </location>
</feature>
<feature type="compositionally biased region" description="Basic and acidic residues" evidence="1">
    <location>
        <begin position="972"/>
        <end position="990"/>
    </location>
</feature>
<feature type="compositionally biased region" description="Basic and acidic residues" evidence="1">
    <location>
        <begin position="612"/>
        <end position="623"/>
    </location>
</feature>
<feature type="compositionally biased region" description="Basic and acidic residues" evidence="1">
    <location>
        <begin position="461"/>
        <end position="533"/>
    </location>
</feature>
<feature type="compositionally biased region" description="Low complexity" evidence="1">
    <location>
        <begin position="870"/>
        <end position="886"/>
    </location>
</feature>
<dbReference type="EMBL" id="CDMZ01000232">
    <property type="protein sequence ID" value="CEM09803.1"/>
    <property type="molecule type" value="Genomic_DNA"/>
</dbReference>
<feature type="region of interest" description="Disordered" evidence="1">
    <location>
        <begin position="461"/>
        <end position="564"/>
    </location>
</feature>
<accession>A0A0G4FA51</accession>
<organism evidence="2">
    <name type="scientific">Chromera velia CCMP2878</name>
    <dbReference type="NCBI Taxonomy" id="1169474"/>
    <lineage>
        <taxon>Eukaryota</taxon>
        <taxon>Sar</taxon>
        <taxon>Alveolata</taxon>
        <taxon>Colpodellida</taxon>
        <taxon>Chromeraceae</taxon>
        <taxon>Chromera</taxon>
    </lineage>
</organism>
<feature type="compositionally biased region" description="Basic and acidic residues" evidence="1">
    <location>
        <begin position="661"/>
        <end position="706"/>
    </location>
</feature>
<feature type="compositionally biased region" description="Basic and acidic residues" evidence="1">
    <location>
        <begin position="802"/>
        <end position="831"/>
    </location>
</feature>
<evidence type="ECO:0000313" key="2">
    <source>
        <dbReference type="EMBL" id="CEM09803.1"/>
    </source>
</evidence>
<evidence type="ECO:0000256" key="1">
    <source>
        <dbReference type="SAM" id="MobiDB-lite"/>
    </source>
</evidence>
<dbReference type="AlphaFoldDB" id="A0A0G4FA51"/>
<feature type="compositionally biased region" description="Low complexity" evidence="1">
    <location>
        <begin position="349"/>
        <end position="358"/>
    </location>
</feature>
<feature type="region of interest" description="Disordered" evidence="1">
    <location>
        <begin position="1131"/>
        <end position="1152"/>
    </location>
</feature>
<feature type="compositionally biased region" description="Basic and acidic residues" evidence="1">
    <location>
        <begin position="887"/>
        <end position="896"/>
    </location>
</feature>
<feature type="compositionally biased region" description="Low complexity" evidence="1">
    <location>
        <begin position="291"/>
        <end position="305"/>
    </location>
</feature>
<feature type="compositionally biased region" description="Pro residues" evidence="1">
    <location>
        <begin position="992"/>
        <end position="1008"/>
    </location>
</feature>
<reference evidence="2" key="1">
    <citation type="submission" date="2014-11" db="EMBL/GenBank/DDBJ databases">
        <authorList>
            <person name="Otto D Thomas"/>
            <person name="Naeem Raeece"/>
        </authorList>
    </citation>
    <scope>NUCLEOTIDE SEQUENCE</scope>
</reference>
<feature type="compositionally biased region" description="Basic and acidic residues" evidence="1">
    <location>
        <begin position="719"/>
        <end position="750"/>
    </location>
</feature>
<feature type="compositionally biased region" description="Basic and acidic residues" evidence="1">
    <location>
        <begin position="1040"/>
        <end position="1049"/>
    </location>
</feature>
<feature type="compositionally biased region" description="Pro residues" evidence="1">
    <location>
        <begin position="850"/>
        <end position="861"/>
    </location>
</feature>
<feature type="compositionally biased region" description="Low complexity" evidence="1">
    <location>
        <begin position="397"/>
        <end position="411"/>
    </location>
</feature>
<feature type="region of interest" description="Disordered" evidence="1">
    <location>
        <begin position="155"/>
        <end position="206"/>
    </location>
</feature>
<feature type="compositionally biased region" description="Basic and acidic residues" evidence="1">
    <location>
        <begin position="540"/>
        <end position="558"/>
    </location>
</feature>
<gene>
    <name evidence="2" type="ORF">Cvel_3015</name>
</gene>
<feature type="compositionally biased region" description="Polar residues" evidence="1">
    <location>
        <begin position="769"/>
        <end position="797"/>
    </location>
</feature>